<keyword evidence="3" id="KW-1185">Reference proteome</keyword>
<dbReference type="Proteomes" id="UP001500621">
    <property type="component" value="Unassembled WGS sequence"/>
</dbReference>
<feature type="compositionally biased region" description="Basic and acidic residues" evidence="1">
    <location>
        <begin position="191"/>
        <end position="200"/>
    </location>
</feature>
<sequence>MMIRPAELTAIRAGEIDLAFRRWDRPRVKVGTALRTAVGLVEVTSVEQVALSALRAEDARRAGAASLAALRAALTAREDHAARAIFRVGLRHAGADPREALREQVPDAAETEQLLAWMDRLDAASPAGPWTRATLAIIDRSPGVRAPELAAELGRETQPWKADVRKLKEKGLTESLAIGYRLSPRGEAVVDAERDADAPPRRRAPRPTGHPLPRTIGAPATRTLRAEGVETLEQLAGWSPERLAALHGVGPVALMRLQEALAALGT</sequence>
<name>A0ABP8WND9_9ACTN</name>
<evidence type="ECO:0000256" key="1">
    <source>
        <dbReference type="SAM" id="MobiDB-lite"/>
    </source>
</evidence>
<dbReference type="Gene3D" id="1.10.150.20">
    <property type="entry name" value="5' to 3' exonuclease, C-terminal subdomain"/>
    <property type="match status" value="1"/>
</dbReference>
<gene>
    <name evidence="2" type="ORF">GCM10023226_32230</name>
</gene>
<evidence type="ECO:0000313" key="3">
    <source>
        <dbReference type="Proteomes" id="UP001500621"/>
    </source>
</evidence>
<proteinExistence type="predicted"/>
<evidence type="ECO:0008006" key="4">
    <source>
        <dbReference type="Google" id="ProtNLM"/>
    </source>
</evidence>
<dbReference type="SUPFAM" id="SSF46785">
    <property type="entry name" value="Winged helix' DNA-binding domain"/>
    <property type="match status" value="1"/>
</dbReference>
<reference evidence="3" key="1">
    <citation type="journal article" date="2019" name="Int. J. Syst. Evol. Microbiol.">
        <title>The Global Catalogue of Microorganisms (GCM) 10K type strain sequencing project: providing services to taxonomists for standard genome sequencing and annotation.</title>
        <authorList>
            <consortium name="The Broad Institute Genomics Platform"/>
            <consortium name="The Broad Institute Genome Sequencing Center for Infectious Disease"/>
            <person name="Wu L."/>
            <person name="Ma J."/>
        </authorList>
    </citation>
    <scope>NUCLEOTIDE SEQUENCE [LARGE SCALE GENOMIC DNA]</scope>
    <source>
        <strain evidence="3">JCM 18127</strain>
    </source>
</reference>
<comment type="caution">
    <text evidence="2">The sequence shown here is derived from an EMBL/GenBank/DDBJ whole genome shotgun (WGS) entry which is preliminary data.</text>
</comment>
<evidence type="ECO:0000313" key="2">
    <source>
        <dbReference type="EMBL" id="GAA4691860.1"/>
    </source>
</evidence>
<feature type="region of interest" description="Disordered" evidence="1">
    <location>
        <begin position="189"/>
        <end position="219"/>
    </location>
</feature>
<accession>A0ABP8WND9</accession>
<organism evidence="2 3">
    <name type="scientific">Nocardioides nanhaiensis</name>
    <dbReference type="NCBI Taxonomy" id="1476871"/>
    <lineage>
        <taxon>Bacteria</taxon>
        <taxon>Bacillati</taxon>
        <taxon>Actinomycetota</taxon>
        <taxon>Actinomycetes</taxon>
        <taxon>Propionibacteriales</taxon>
        <taxon>Nocardioidaceae</taxon>
        <taxon>Nocardioides</taxon>
    </lineage>
</organism>
<protein>
    <recommendedName>
        <fullName evidence="4">ASCH domain-containing protein</fullName>
    </recommendedName>
</protein>
<dbReference type="InterPro" id="IPR036390">
    <property type="entry name" value="WH_DNA-bd_sf"/>
</dbReference>
<dbReference type="EMBL" id="BAABIM010000003">
    <property type="protein sequence ID" value="GAA4691860.1"/>
    <property type="molecule type" value="Genomic_DNA"/>
</dbReference>